<evidence type="ECO:0000313" key="3">
    <source>
        <dbReference type="Proteomes" id="UP000648075"/>
    </source>
</evidence>
<evidence type="ECO:0000313" key="2">
    <source>
        <dbReference type="EMBL" id="GGY94612.1"/>
    </source>
</evidence>
<feature type="region of interest" description="Disordered" evidence="1">
    <location>
        <begin position="77"/>
        <end position="99"/>
    </location>
</feature>
<reference evidence="2" key="1">
    <citation type="journal article" date="2014" name="Int. J. Syst. Evol. Microbiol.">
        <title>Complete genome sequence of Corynebacterium casei LMG S-19264T (=DSM 44701T), isolated from a smear-ripened cheese.</title>
        <authorList>
            <consortium name="US DOE Joint Genome Institute (JGI-PGF)"/>
            <person name="Walter F."/>
            <person name="Albersmeier A."/>
            <person name="Kalinowski J."/>
            <person name="Ruckert C."/>
        </authorList>
    </citation>
    <scope>NUCLEOTIDE SEQUENCE</scope>
    <source>
        <strain evidence="2">KCTC 32255</strain>
    </source>
</reference>
<evidence type="ECO:0000256" key="1">
    <source>
        <dbReference type="SAM" id="MobiDB-lite"/>
    </source>
</evidence>
<sequence>MLPGRRPARLRTDERGVRTGPRGYELNRLKRHLRRWHKRIDQRSHSRFGLDLADGRDRHAHCPNAPHRAFLTIKYPGLRGRNRLQANGRKQHQRRKAQP</sequence>
<feature type="compositionally biased region" description="Basic residues" evidence="1">
    <location>
        <begin position="89"/>
        <end position="99"/>
    </location>
</feature>
<proteinExistence type="predicted"/>
<keyword evidence="3" id="KW-1185">Reference proteome</keyword>
<feature type="region of interest" description="Disordered" evidence="1">
    <location>
        <begin position="1"/>
        <end position="21"/>
    </location>
</feature>
<reference evidence="2" key="2">
    <citation type="submission" date="2020-09" db="EMBL/GenBank/DDBJ databases">
        <authorList>
            <person name="Sun Q."/>
            <person name="Kim S."/>
        </authorList>
    </citation>
    <scope>NUCLEOTIDE SEQUENCE</scope>
    <source>
        <strain evidence="2">KCTC 32255</strain>
    </source>
</reference>
<organism evidence="2 3">
    <name type="scientific">Novosphingobium colocasiae</name>
    <dbReference type="NCBI Taxonomy" id="1256513"/>
    <lineage>
        <taxon>Bacteria</taxon>
        <taxon>Pseudomonadati</taxon>
        <taxon>Pseudomonadota</taxon>
        <taxon>Alphaproteobacteria</taxon>
        <taxon>Sphingomonadales</taxon>
        <taxon>Sphingomonadaceae</taxon>
        <taxon>Novosphingobium</taxon>
    </lineage>
</organism>
<gene>
    <name evidence="2" type="ORF">GCM10011614_07090</name>
</gene>
<dbReference type="AlphaFoldDB" id="A0A918UDW8"/>
<dbReference type="Proteomes" id="UP000648075">
    <property type="component" value="Unassembled WGS sequence"/>
</dbReference>
<accession>A0A918UDW8</accession>
<comment type="caution">
    <text evidence="2">The sequence shown here is derived from an EMBL/GenBank/DDBJ whole genome shotgun (WGS) entry which is preliminary data.</text>
</comment>
<protein>
    <submittedName>
        <fullName evidence="2">Uncharacterized protein</fullName>
    </submittedName>
</protein>
<dbReference type="EMBL" id="BMZA01000001">
    <property type="protein sequence ID" value="GGY94612.1"/>
    <property type="molecule type" value="Genomic_DNA"/>
</dbReference>
<name>A0A918UDW8_9SPHN</name>